<keyword evidence="7" id="KW-0472">Membrane</keyword>
<dbReference type="PROSITE" id="PS01186">
    <property type="entry name" value="EGF_2"/>
    <property type="match status" value="14"/>
</dbReference>
<feature type="domain" description="EGF-like" evidence="9">
    <location>
        <begin position="1306"/>
        <end position="1342"/>
    </location>
</feature>
<evidence type="ECO:0000313" key="11">
    <source>
        <dbReference type="Proteomes" id="UP000835052"/>
    </source>
</evidence>
<feature type="disulfide bond" evidence="6">
    <location>
        <begin position="1499"/>
        <end position="1508"/>
    </location>
</feature>
<dbReference type="SMART" id="SM00282">
    <property type="entry name" value="LamG"/>
    <property type="match status" value="1"/>
</dbReference>
<feature type="domain" description="EGF-like" evidence="9">
    <location>
        <begin position="1470"/>
        <end position="1509"/>
    </location>
</feature>
<feature type="disulfide bond" evidence="6">
    <location>
        <begin position="140"/>
        <end position="149"/>
    </location>
</feature>
<dbReference type="FunFam" id="2.10.25.10:FF:000066">
    <property type="entry name" value="FAT atypical cadherin 4"/>
    <property type="match status" value="2"/>
</dbReference>
<keyword evidence="5" id="KW-0325">Glycoprotein</keyword>
<dbReference type="FunFam" id="2.10.25.10:FF:000472">
    <property type="entry name" value="Uncharacterized protein, isoform A"/>
    <property type="match status" value="1"/>
</dbReference>
<dbReference type="InterPro" id="IPR018097">
    <property type="entry name" value="EGF_Ca-bd_CS"/>
</dbReference>
<keyword evidence="3" id="KW-0677">Repeat</keyword>
<feature type="disulfide bond" evidence="6">
    <location>
        <begin position="837"/>
        <end position="846"/>
    </location>
</feature>
<organism evidence="10 11">
    <name type="scientific">Caenorhabditis auriculariae</name>
    <dbReference type="NCBI Taxonomy" id="2777116"/>
    <lineage>
        <taxon>Eukaryota</taxon>
        <taxon>Metazoa</taxon>
        <taxon>Ecdysozoa</taxon>
        <taxon>Nematoda</taxon>
        <taxon>Chromadorea</taxon>
        <taxon>Rhabditida</taxon>
        <taxon>Rhabditina</taxon>
        <taxon>Rhabditomorpha</taxon>
        <taxon>Rhabditoidea</taxon>
        <taxon>Rhabditidae</taxon>
        <taxon>Peloderinae</taxon>
        <taxon>Caenorhabditis</taxon>
    </lineage>
</organism>
<evidence type="ECO:0000256" key="3">
    <source>
        <dbReference type="ARBA" id="ARBA00022737"/>
    </source>
</evidence>
<dbReference type="InterPro" id="IPR001881">
    <property type="entry name" value="EGF-like_Ca-bd_dom"/>
</dbReference>
<evidence type="ECO:0000313" key="10">
    <source>
        <dbReference type="EMBL" id="CAD6189419.1"/>
    </source>
</evidence>
<dbReference type="PROSITE" id="PS50026">
    <property type="entry name" value="EGF_3"/>
    <property type="match status" value="21"/>
</dbReference>
<reference evidence="10" key="1">
    <citation type="submission" date="2020-10" db="EMBL/GenBank/DDBJ databases">
        <authorList>
            <person name="Kikuchi T."/>
        </authorList>
    </citation>
    <scope>NUCLEOTIDE SEQUENCE</scope>
    <source>
        <strain evidence="10">NKZ352</strain>
    </source>
</reference>
<feature type="disulfide bond" evidence="6">
    <location>
        <begin position="395"/>
        <end position="404"/>
    </location>
</feature>
<dbReference type="InterPro" id="IPR013320">
    <property type="entry name" value="ConA-like_dom_sf"/>
</dbReference>
<dbReference type="InterPro" id="IPR013032">
    <property type="entry name" value="EGF-like_CS"/>
</dbReference>
<keyword evidence="7" id="KW-0812">Transmembrane</keyword>
<feature type="disulfide bond" evidence="6">
    <location>
        <begin position="816"/>
        <end position="826"/>
    </location>
</feature>
<dbReference type="SUPFAM" id="SSF49899">
    <property type="entry name" value="Concanavalin A-like lectins/glucanases"/>
    <property type="match status" value="2"/>
</dbReference>
<dbReference type="Proteomes" id="UP000835052">
    <property type="component" value="Unassembled WGS sequence"/>
</dbReference>
<feature type="domain" description="EGF-like" evidence="9">
    <location>
        <begin position="486"/>
        <end position="526"/>
    </location>
</feature>
<protein>
    <submittedName>
        <fullName evidence="10">Uncharacterized protein</fullName>
    </submittedName>
</protein>
<feature type="domain" description="EGF-like" evidence="9">
    <location>
        <begin position="1191"/>
        <end position="1226"/>
    </location>
</feature>
<dbReference type="PROSITE" id="PS00010">
    <property type="entry name" value="ASX_HYDROXYL"/>
    <property type="match status" value="5"/>
</dbReference>
<evidence type="ECO:0000259" key="9">
    <source>
        <dbReference type="PROSITE" id="PS50026"/>
    </source>
</evidence>
<feature type="domain" description="EGF-like" evidence="9">
    <location>
        <begin position="250"/>
        <end position="287"/>
    </location>
</feature>
<feature type="disulfide bond" evidence="6">
    <location>
        <begin position="358"/>
        <end position="367"/>
    </location>
</feature>
<dbReference type="FunFam" id="2.10.25.10:FF:000012">
    <property type="entry name" value="Delta-like protein"/>
    <property type="match status" value="1"/>
</dbReference>
<feature type="domain" description="EGF-like" evidence="9">
    <location>
        <begin position="1421"/>
        <end position="1457"/>
    </location>
</feature>
<dbReference type="InterPro" id="IPR049883">
    <property type="entry name" value="NOTCH1_EGF-like"/>
</dbReference>
<dbReference type="PROSITE" id="PS00022">
    <property type="entry name" value="EGF_1"/>
    <property type="match status" value="19"/>
</dbReference>
<evidence type="ECO:0000259" key="8">
    <source>
        <dbReference type="PROSITE" id="PS50025"/>
    </source>
</evidence>
<dbReference type="CDD" id="cd00054">
    <property type="entry name" value="EGF_CA"/>
    <property type="match status" value="7"/>
</dbReference>
<evidence type="ECO:0000256" key="1">
    <source>
        <dbReference type="ARBA" id="ARBA00022536"/>
    </source>
</evidence>
<dbReference type="Gene3D" id="2.60.120.200">
    <property type="match status" value="1"/>
</dbReference>
<dbReference type="OrthoDB" id="430340at2759"/>
<feature type="disulfide bond" evidence="6">
    <location>
        <begin position="1216"/>
        <end position="1225"/>
    </location>
</feature>
<feature type="domain" description="EGF-like" evidence="9">
    <location>
        <begin position="1113"/>
        <end position="1149"/>
    </location>
</feature>
<feature type="disulfide bond" evidence="6">
    <location>
        <begin position="336"/>
        <end position="346"/>
    </location>
</feature>
<keyword evidence="1 6" id="KW-0245">EGF-like domain</keyword>
<keyword evidence="2" id="KW-0732">Signal</keyword>
<dbReference type="PROSITE" id="PS01187">
    <property type="entry name" value="EGF_CA"/>
    <property type="match status" value="2"/>
</dbReference>
<dbReference type="GO" id="GO:0005509">
    <property type="term" value="F:calcium ion binding"/>
    <property type="evidence" value="ECO:0007669"/>
    <property type="project" value="InterPro"/>
</dbReference>
<feature type="disulfide bond" evidence="6">
    <location>
        <begin position="316"/>
        <end position="325"/>
    </location>
</feature>
<dbReference type="InterPro" id="IPR001791">
    <property type="entry name" value="Laminin_G"/>
</dbReference>
<dbReference type="PANTHER" id="PTHR12916">
    <property type="entry name" value="CYTOCHROME C OXIDASE POLYPEPTIDE VIC-2"/>
    <property type="match status" value="1"/>
</dbReference>
<keyword evidence="11" id="KW-1185">Reference proteome</keyword>
<evidence type="ECO:0000256" key="6">
    <source>
        <dbReference type="PROSITE-ProRule" id="PRU00076"/>
    </source>
</evidence>
<dbReference type="InterPro" id="IPR000152">
    <property type="entry name" value="EGF-type_Asp/Asn_hydroxyl_site"/>
</dbReference>
<feature type="domain" description="EGF-like" evidence="9">
    <location>
        <begin position="1382"/>
        <end position="1419"/>
    </location>
</feature>
<gene>
    <name evidence="10" type="ORF">CAUJ_LOCUS5338</name>
</gene>
<feature type="disulfide bond" evidence="6">
    <location>
        <begin position="1064"/>
        <end position="1073"/>
    </location>
</feature>
<feature type="disulfide bond" evidence="6">
    <location>
        <begin position="1178"/>
        <end position="1187"/>
    </location>
</feature>
<feature type="disulfide bond" evidence="6">
    <location>
        <begin position="1195"/>
        <end position="1205"/>
    </location>
</feature>
<feature type="disulfide bond" evidence="6">
    <location>
        <begin position="1295"/>
        <end position="1304"/>
    </location>
</feature>
<feature type="disulfide bond" evidence="6">
    <location>
        <begin position="1101"/>
        <end position="1110"/>
    </location>
</feature>
<keyword evidence="4 6" id="KW-1015">Disulfide bond</keyword>
<feature type="domain" description="EGF-like" evidence="9">
    <location>
        <begin position="332"/>
        <end position="368"/>
    </location>
</feature>
<dbReference type="Pfam" id="PF00008">
    <property type="entry name" value="EGF"/>
    <property type="match status" value="5"/>
</dbReference>
<dbReference type="SMART" id="SM00179">
    <property type="entry name" value="EGF_CA"/>
    <property type="match status" value="14"/>
</dbReference>
<proteinExistence type="predicted"/>
<feature type="domain" description="EGF-like" evidence="9">
    <location>
        <begin position="1344"/>
        <end position="1380"/>
    </location>
</feature>
<feature type="disulfide bond" evidence="6">
    <location>
        <begin position="1310"/>
        <end position="1320"/>
    </location>
</feature>
<feature type="domain" description="EGF-like" evidence="9">
    <location>
        <begin position="812"/>
        <end position="847"/>
    </location>
</feature>
<feature type="domain" description="EGF-like" evidence="9">
    <location>
        <begin position="1266"/>
        <end position="1305"/>
    </location>
</feature>
<evidence type="ECO:0000256" key="2">
    <source>
        <dbReference type="ARBA" id="ARBA00022729"/>
    </source>
</evidence>
<feature type="disulfide bond" evidence="6">
    <location>
        <begin position="1332"/>
        <end position="1341"/>
    </location>
</feature>
<dbReference type="CDD" id="cd00110">
    <property type="entry name" value="LamG"/>
    <property type="match status" value="1"/>
</dbReference>
<feature type="domain" description="Laminin G" evidence="8">
    <location>
        <begin position="873"/>
        <end position="1035"/>
    </location>
</feature>
<feature type="disulfide bond" evidence="6">
    <location>
        <begin position="1139"/>
        <end position="1148"/>
    </location>
</feature>
<feature type="disulfide bond" evidence="6">
    <location>
        <begin position="178"/>
        <end position="187"/>
    </location>
</feature>
<feature type="domain" description="EGF-like" evidence="9">
    <location>
        <begin position="1228"/>
        <end position="1264"/>
    </location>
</feature>
<feature type="domain" description="EGF-like" evidence="9">
    <location>
        <begin position="1152"/>
        <end position="1188"/>
    </location>
</feature>
<keyword evidence="7" id="KW-1133">Transmembrane helix</keyword>
<feature type="domain" description="EGF-like" evidence="9">
    <location>
        <begin position="288"/>
        <end position="326"/>
    </location>
</feature>
<dbReference type="EMBL" id="CAJGYM010000010">
    <property type="protein sequence ID" value="CAD6189419.1"/>
    <property type="molecule type" value="Genomic_DNA"/>
</dbReference>
<feature type="domain" description="EGF-like" evidence="9">
    <location>
        <begin position="152"/>
        <end position="188"/>
    </location>
</feature>
<dbReference type="SMART" id="SM00181">
    <property type="entry name" value="EGF"/>
    <property type="match status" value="22"/>
</dbReference>
<feature type="domain" description="EGF-like" evidence="9">
    <location>
        <begin position="191"/>
        <end position="227"/>
    </location>
</feature>
<dbReference type="Gene3D" id="2.10.25.10">
    <property type="entry name" value="Laminin"/>
    <property type="match status" value="18"/>
</dbReference>
<evidence type="ECO:0000256" key="5">
    <source>
        <dbReference type="ARBA" id="ARBA00023180"/>
    </source>
</evidence>
<comment type="caution">
    <text evidence="6">Lacks conserved residue(s) required for the propagation of feature annotation.</text>
</comment>
<feature type="disulfide bond" evidence="6">
    <location>
        <begin position="200"/>
        <end position="217"/>
    </location>
</feature>
<feature type="transmembrane region" description="Helical" evidence="7">
    <location>
        <begin position="1517"/>
        <end position="1545"/>
    </location>
</feature>
<dbReference type="InterPro" id="IPR000742">
    <property type="entry name" value="EGF"/>
</dbReference>
<dbReference type="PANTHER" id="PTHR12916:SF4">
    <property type="entry name" value="UNINFLATABLE, ISOFORM C"/>
    <property type="match status" value="1"/>
</dbReference>
<dbReference type="Pfam" id="PF07645">
    <property type="entry name" value="EGF_CA"/>
    <property type="match status" value="2"/>
</dbReference>
<feature type="domain" description="EGF-like" evidence="9">
    <location>
        <begin position="1037"/>
        <end position="1074"/>
    </location>
</feature>
<evidence type="ECO:0000256" key="7">
    <source>
        <dbReference type="SAM" id="Phobius"/>
    </source>
</evidence>
<accession>A0A8S1H0W5</accession>
<evidence type="ECO:0000256" key="4">
    <source>
        <dbReference type="ARBA" id="ARBA00023157"/>
    </source>
</evidence>
<sequence length="1583" mass="173804">MSLEHETSRIGPMDALLKCVGKASLQPQHLSERRHLHVDFCVTIVVLFDVFTDPAQKGSFGEEICRCQEGWLGSLCDVFAAAPAETCTNDADCLPDERCSHQGDGNDVVGAFCEKNSCHAEPCQNNATCFEENDSYRCECTPGFGGKQCDADVDECEISVCNNGATCINFFGTFECRCPPNFSGKFCELEDSKECPKNVCENNGKCKSFEDEALPECKCNNPHHVCSLKNGNIFCDCPDGFMGDTCLEQKPSPCDMDPCLNGGQCKDHGNGTYTCLCLPHWSGLACGQPAECLVEGKPCTNGGKCVWALAMTRCECPSGFRGAHCETLDIEKTSVCTDFPCQQGECVIESNGEPKCHCKEGFLPPFCEESSPCEPNPCENSGTCQNADGQFFCHCPTSYTGVHCETQIAVNSTSTTTEATAVVTKDSWVVTTENIPIGTNSDDGDTSLFSSTTCDECLHSTGCMDVDSRSICICEHGYFGDKCNQKHLKCEKKSCEKGEVCRLTTTINDVEARCTCPFGFGGESCQTPTTVSPISSVGYELKFSFRTTLGNVHLASSENILGEKILLIGLQNGRIFFNVTGTTFNELIPMDVNDASECLDLWDSSVCECPAPYLKPNCAYALPASTFGHNDKPSSVIISVAEHENQLLRNSIDVQFLMRSNKNDGELLLLGEKPSSDGVSNYFTVELINGFLQARLKSGGLREVSALSKTFVTNNEQHLIRVNYNKNLLQLYIDENLETSIPAKSRFGQDFYVEQISLGVTNRSITPNNFYKGWLRDIQINEKSLVVHPTLLAVNSLGTLVKDNNVLEGEVSDIVCTPETCLYGNCKDTFNDFECSCQPGYYGKRCDKVDFCSQNICPSGFRCRNADKGHYCTSSITIGNESFVKYELNSFSAIVIPKMELAIRTHSSKGHLFTLLLNNEKISMNVENRRLLLSIGSTFKFDKIISDGEWHQIKILSERIFIDGKSFNIAKKIFSNGRSKRATIIFGHQSTEAVFGCLENVTIGDYPMLSFLNQTVPTTEDFWVLKNKTKTSTTCISSEQCGIYSTCLNGATCVDMWNKRKCNCAPGFSGDHCEENINECQNINCLHGNCIDGINEARCECSIGFGGKLCDEPLDNCEGLQCQNEGQCVKKDGKVKCDCSEGWIGSFCNVTKTSKCVDQPCRNKGICSQQENGFLCQCANAFGGELCEEKLLNQCEDYDCDHGHCIDGADGPQCVCDKGFAGVYCEKVVDYCVEATCNKRGSCQPVWNNTICECEKNWRGSNCEHASNKCFDIPCENDGVCESNLSNPNGFNCRCPKYYLGDRCEVEGSCLQNPCVNGECLQITFEKHACSCSQGYEGPKCDKRIDFCAKKPCINGGSCESLLSGPKCHCIPGFDGLQCETDIDECALGYCGNGAKCKDHVNDYECVCTNTGFKGKNCTEDVDECQTAENCINGKCKNAHGGYKCTCSPGYIGTRCSMVNPCIPNDKNQTLHTCVHGRCINPVVKLEMGHEQVSYECVCDRGYTGARCRTKIEEKKLFAIGYILGPAIAVFCVLSVIGCLLFLFVMKGNNAMHGQYSPSTQETYGNRIPINSIMKLPTQERLI</sequence>
<dbReference type="SUPFAM" id="SSF57196">
    <property type="entry name" value="EGF/Laminin"/>
    <property type="match status" value="15"/>
</dbReference>
<feature type="domain" description="EGF-like" evidence="9">
    <location>
        <begin position="1076"/>
        <end position="1111"/>
    </location>
</feature>
<feature type="disulfide bond" evidence="6">
    <location>
        <begin position="1080"/>
        <end position="1090"/>
    </location>
</feature>
<feature type="disulfide bond" evidence="6">
    <location>
        <begin position="1447"/>
        <end position="1456"/>
    </location>
</feature>
<feature type="disulfide bond" evidence="6">
    <location>
        <begin position="1254"/>
        <end position="1263"/>
    </location>
</feature>
<feature type="disulfide bond" evidence="6">
    <location>
        <begin position="277"/>
        <end position="286"/>
    </location>
</feature>
<dbReference type="Pfam" id="PF12661">
    <property type="entry name" value="hEGF"/>
    <property type="match status" value="6"/>
</dbReference>
<dbReference type="PROSITE" id="PS50025">
    <property type="entry name" value="LAM_G_DOMAIN"/>
    <property type="match status" value="2"/>
</dbReference>
<dbReference type="GO" id="GO:0045597">
    <property type="term" value="P:positive regulation of cell differentiation"/>
    <property type="evidence" value="ECO:0007669"/>
    <property type="project" value="UniProtKB-ARBA"/>
</dbReference>
<feature type="domain" description="EGF-like" evidence="9">
    <location>
        <begin position="114"/>
        <end position="150"/>
    </location>
</feature>
<name>A0A8S1H0W5_9PELO</name>
<feature type="domain" description="Laminin G" evidence="8">
    <location>
        <begin position="625"/>
        <end position="816"/>
    </location>
</feature>
<dbReference type="Pfam" id="PF02210">
    <property type="entry name" value="Laminin_G_2"/>
    <property type="match status" value="1"/>
</dbReference>
<comment type="caution">
    <text evidence="10">The sequence shown here is derived from an EMBL/GenBank/DDBJ whole genome shotgun (WGS) entry which is preliminary data.</text>
</comment>
<dbReference type="FunFam" id="2.10.25.10:FF:000327">
    <property type="entry name" value="neurogenic locus notch homolog protein 4"/>
    <property type="match status" value="1"/>
</dbReference>
<feature type="domain" description="EGF-like" evidence="9">
    <location>
        <begin position="369"/>
        <end position="405"/>
    </location>
</feature>
<feature type="disulfide bond" evidence="6">
    <location>
        <begin position="516"/>
        <end position="525"/>
    </location>
</feature>
<feature type="disulfide bond" evidence="6">
    <location>
        <begin position="1370"/>
        <end position="1379"/>
    </location>
</feature>